<dbReference type="AlphaFoldDB" id="A0A1B0BR71"/>
<proteinExistence type="predicted"/>
<evidence type="ECO:0000313" key="3">
    <source>
        <dbReference type="Proteomes" id="UP000092460"/>
    </source>
</evidence>
<name>A0A1B0BR71_9MUSC</name>
<feature type="compositionally biased region" description="Low complexity" evidence="1">
    <location>
        <begin position="174"/>
        <end position="187"/>
    </location>
</feature>
<evidence type="ECO:0000256" key="1">
    <source>
        <dbReference type="SAM" id="MobiDB-lite"/>
    </source>
</evidence>
<dbReference type="EMBL" id="JXJN01018957">
    <property type="status" value="NOT_ANNOTATED_CDS"/>
    <property type="molecule type" value="Genomic_DNA"/>
</dbReference>
<feature type="region of interest" description="Disordered" evidence="1">
    <location>
        <begin position="145"/>
        <end position="187"/>
    </location>
</feature>
<protein>
    <submittedName>
        <fullName evidence="2">Uncharacterized protein</fullName>
    </submittedName>
</protein>
<dbReference type="VEuPathDB" id="VectorBase:GPPI038022"/>
<sequence length="261" mass="28442">MDFWSSTFTNCNLRGKESPFASKRIKRSFQLAAFHSNITRGYATQMFPLWDSFASGELLPPEAESVGADNGDLGCSLYTGSPASKNTSKFLCLRFSVLNIGFSTCNCRSSRSLFDSLGSDETERPNFPRGICNLGFSSNFGDREDDDFSGGKSMGDIGRPQPGPNRGCVGSGGANSNSSRRQSSVGRGAMRGIEAPTLANIATTSNYVVICNFLVDSNTMKVEVIWYICQIRSASNNVRSVSYTYDQRGLLSNKCLSCWVM</sequence>
<keyword evidence="3" id="KW-1185">Reference proteome</keyword>
<dbReference type="EnsemblMetazoa" id="GPPI038022-RA">
    <property type="protein sequence ID" value="GPPI038022-PA"/>
    <property type="gene ID" value="GPPI038022"/>
</dbReference>
<organism evidence="2 3">
    <name type="scientific">Glossina palpalis gambiensis</name>
    <dbReference type="NCBI Taxonomy" id="67801"/>
    <lineage>
        <taxon>Eukaryota</taxon>
        <taxon>Metazoa</taxon>
        <taxon>Ecdysozoa</taxon>
        <taxon>Arthropoda</taxon>
        <taxon>Hexapoda</taxon>
        <taxon>Insecta</taxon>
        <taxon>Pterygota</taxon>
        <taxon>Neoptera</taxon>
        <taxon>Endopterygota</taxon>
        <taxon>Diptera</taxon>
        <taxon>Brachycera</taxon>
        <taxon>Muscomorpha</taxon>
        <taxon>Hippoboscoidea</taxon>
        <taxon>Glossinidae</taxon>
        <taxon>Glossina</taxon>
    </lineage>
</organism>
<accession>A0A1B0BR71</accession>
<reference evidence="3" key="1">
    <citation type="submission" date="2015-01" db="EMBL/GenBank/DDBJ databases">
        <authorList>
            <person name="Aksoy S."/>
            <person name="Warren W."/>
            <person name="Wilson R.K."/>
        </authorList>
    </citation>
    <scope>NUCLEOTIDE SEQUENCE [LARGE SCALE GENOMIC DNA]</scope>
    <source>
        <strain evidence="3">IAEA</strain>
    </source>
</reference>
<dbReference type="Proteomes" id="UP000092460">
    <property type="component" value="Unassembled WGS sequence"/>
</dbReference>
<evidence type="ECO:0000313" key="2">
    <source>
        <dbReference type="EnsemblMetazoa" id="GPPI038022-PA"/>
    </source>
</evidence>
<reference evidence="2" key="2">
    <citation type="submission" date="2020-05" db="UniProtKB">
        <authorList>
            <consortium name="EnsemblMetazoa"/>
        </authorList>
    </citation>
    <scope>IDENTIFICATION</scope>
    <source>
        <strain evidence="2">IAEA</strain>
    </source>
</reference>